<accession>A0A1S2QQU1</accession>
<dbReference type="GO" id="GO:0016052">
    <property type="term" value="P:carbohydrate catabolic process"/>
    <property type="evidence" value="ECO:0007669"/>
    <property type="project" value="InterPro"/>
</dbReference>
<dbReference type="Gene3D" id="3.20.20.70">
    <property type="entry name" value="Aldolase class I"/>
    <property type="match status" value="1"/>
</dbReference>
<dbReference type="Gene3D" id="2.70.98.60">
    <property type="entry name" value="alpha-galactosidase from lactobacil brevis"/>
    <property type="match status" value="1"/>
</dbReference>
<dbReference type="CDD" id="cd14791">
    <property type="entry name" value="GH36"/>
    <property type="match status" value="1"/>
</dbReference>
<name>A0A1S2QQU1_9ACTN</name>
<comment type="caution">
    <text evidence="4">The sequence shown here is derived from an EMBL/GenBank/DDBJ whole genome shotgun (WGS) entry which is preliminary data.</text>
</comment>
<dbReference type="InterPro" id="IPR050985">
    <property type="entry name" value="Alpha-glycosidase_related"/>
</dbReference>
<evidence type="ECO:0000313" key="4">
    <source>
        <dbReference type="EMBL" id="OIK07805.1"/>
    </source>
</evidence>
<evidence type="ECO:0000313" key="5">
    <source>
        <dbReference type="Proteomes" id="UP000179642"/>
    </source>
</evidence>
<dbReference type="Proteomes" id="UP000179642">
    <property type="component" value="Unassembled WGS sequence"/>
</dbReference>
<gene>
    <name evidence="4" type="ORF">BIV23_02200</name>
</gene>
<dbReference type="InterPro" id="IPR038417">
    <property type="entry name" value="Alpga-gal_N_sf"/>
</dbReference>
<dbReference type="Pfam" id="PF02065">
    <property type="entry name" value="Melibiase"/>
    <property type="match status" value="1"/>
</dbReference>
<organism evidence="4 5">
    <name type="scientific">Streptomyces monashensis</name>
    <dbReference type="NCBI Taxonomy" id="1678012"/>
    <lineage>
        <taxon>Bacteria</taxon>
        <taxon>Bacillati</taxon>
        <taxon>Actinomycetota</taxon>
        <taxon>Actinomycetes</taxon>
        <taxon>Kitasatosporales</taxon>
        <taxon>Streptomycetaceae</taxon>
        <taxon>Streptomyces</taxon>
    </lineage>
</organism>
<dbReference type="InterPro" id="IPR002252">
    <property type="entry name" value="Glyco_hydro_36"/>
</dbReference>
<dbReference type="PANTHER" id="PTHR43053">
    <property type="entry name" value="GLYCOSIDASE FAMILY 31"/>
    <property type="match status" value="1"/>
</dbReference>
<dbReference type="InterPro" id="IPR017853">
    <property type="entry name" value="GH"/>
</dbReference>
<keyword evidence="5" id="KW-1185">Reference proteome</keyword>
<dbReference type="PRINTS" id="PR00743">
    <property type="entry name" value="GLHYDRLASE36"/>
</dbReference>
<keyword evidence="1" id="KW-0378">Hydrolase</keyword>
<dbReference type="GO" id="GO:0004557">
    <property type="term" value="F:alpha-galactosidase activity"/>
    <property type="evidence" value="ECO:0007669"/>
    <property type="project" value="InterPro"/>
</dbReference>
<dbReference type="OrthoDB" id="9758822at2"/>
<feature type="region of interest" description="Disordered" evidence="3">
    <location>
        <begin position="18"/>
        <end position="45"/>
    </location>
</feature>
<dbReference type="RefSeq" id="WP_071378981.1">
    <property type="nucleotide sequence ID" value="NZ_MLYO01000009.1"/>
</dbReference>
<sequence length="719" mass="78096">MTEESPTVRWGHDALHLEIDTDPDAPPRLRRIGVPGQLPAEPPSAAPLPLVEATTTDHGHHWSGHRVIDTVIGADLRYRGHTAARDGAWHRLTVQLHDPAGGLAAEVVLSSPDGVPALRSQVVIRNESTRSLRLESVTSLVLGGLTANADLEAADLLWAENDWLAEYRWQRRPMRLSSPVLSGRVHYRYGKGGFAVAGQGTWSSCDRLPMGGLTDRRTGRTWVWQIEHNGGGWHWECGEHDDSAYLALSGPSAGRHGWSRLLEPGASFETVPVAIALGVEGPDEAFAALTRYRRAVRRPHPDHRRLPVIFNDYMNCLMGDPTTAKLLPHIDAAAAAGAEYFVIDAGWYDDDEGNWWTGVGAWEPSSSRFPGERGIHEVLDRIRRLGMVPGLWLEPEVVGVTSPLAHSLPAEAFFRRDGVRVVETGRHHLDLRHPAARDHLDRVVDRLVGELGIGYLKLDHNIDPGPGTSGNPGEAAADGLLGHNRAHLDWLDGVLDRHPDLVLENCASGGMRTDYALLSRLQLQSTSDQQNLALYAPIAASAPTAVTPEQGAVWAYPQPEDTLDEVAFTMANALLGRIHLSGRLPELSPGAQDLVAEAVAVHKALRADLATALPAWPLGLPAWDDPWIALALHTPAATYLTVWRRPDGKDTTVLPLPRFRDAAVRAEVLYPSTSRARSHWNRESAVLTLALPAAPSAVVLRLTPETGGQEAAGAAKPTG</sequence>
<evidence type="ECO:0000256" key="3">
    <source>
        <dbReference type="SAM" id="MobiDB-lite"/>
    </source>
</evidence>
<evidence type="ECO:0000256" key="2">
    <source>
        <dbReference type="ARBA" id="ARBA00023295"/>
    </source>
</evidence>
<keyword evidence="2" id="KW-0326">Glycosidase</keyword>
<dbReference type="PANTHER" id="PTHR43053:SF3">
    <property type="entry name" value="ALPHA-GALACTOSIDASE C-RELATED"/>
    <property type="match status" value="1"/>
</dbReference>
<reference evidence="4 5" key="1">
    <citation type="submission" date="2016-10" db="EMBL/GenBank/DDBJ databases">
        <title>Genome sequence of Streptomyces sp. MUSC 1.</title>
        <authorList>
            <person name="Lee L.-H."/>
            <person name="Ser H.-L."/>
            <person name="Law J.W.-F."/>
        </authorList>
    </citation>
    <scope>NUCLEOTIDE SEQUENCE [LARGE SCALE GENOMIC DNA]</scope>
    <source>
        <strain evidence="4 5">MUSC 1</strain>
    </source>
</reference>
<dbReference type="InterPro" id="IPR013785">
    <property type="entry name" value="Aldolase_TIM"/>
</dbReference>
<protein>
    <submittedName>
        <fullName evidence="4">Alpha-galactosidase</fullName>
    </submittedName>
</protein>
<evidence type="ECO:0000256" key="1">
    <source>
        <dbReference type="ARBA" id="ARBA00022801"/>
    </source>
</evidence>
<dbReference type="SUPFAM" id="SSF51445">
    <property type="entry name" value="(Trans)glycosidases"/>
    <property type="match status" value="1"/>
</dbReference>
<proteinExistence type="predicted"/>
<dbReference type="EMBL" id="MLYO01000009">
    <property type="protein sequence ID" value="OIK07805.1"/>
    <property type="molecule type" value="Genomic_DNA"/>
</dbReference>
<dbReference type="AlphaFoldDB" id="A0A1S2QQU1"/>